<dbReference type="GO" id="GO:0020037">
    <property type="term" value="F:heme binding"/>
    <property type="evidence" value="ECO:0007669"/>
    <property type="project" value="InterPro"/>
</dbReference>
<dbReference type="AlphaFoldDB" id="A0A5C3PHW0"/>
<comment type="cofactor">
    <cofactor evidence="1 6">
        <name>heme</name>
        <dbReference type="ChEBI" id="CHEBI:30413"/>
    </cofactor>
</comment>
<comment type="similarity">
    <text evidence="2 7">Belongs to the cytochrome P450 family.</text>
</comment>
<dbReference type="InterPro" id="IPR036396">
    <property type="entry name" value="Cyt_P450_sf"/>
</dbReference>
<dbReference type="Pfam" id="PF00067">
    <property type="entry name" value="p450"/>
    <property type="match status" value="1"/>
</dbReference>
<dbReference type="SUPFAM" id="SSF48264">
    <property type="entry name" value="Cytochrome P450"/>
    <property type="match status" value="1"/>
</dbReference>
<keyword evidence="5 6" id="KW-0408">Iron</keyword>
<sequence>MEDPKNIAFAGLTILLTLYVVRWYMNPLNAIPTLGGSSLPGLSYFAAFKFMRNAKNILNEGYCKFYNGTYKVAMADKWLVVVSGPKMIDELRRRPDEELSFIASVDDTMQAEYTIGRGSIMDPYHVDIIREKLTRTLPAVLPDVVDELSLAVQEYIPAKDDGKWVTVTVMPTMQHIIARASNRAFVGLPLCRNEGFLELAVTFTRAVLKDRDMLSLVPRPLKPLVGSMVSQTKASVNRTVQYLKPMIDEKKALMALNGGDWEDKPNDMLQWLFEEAIRKENPDWSIAERILLVEFAAIHTSSTSFTHAIFDLVAKPEYLQFLREEIEPIISVEGWTKAAMAKMWKLDSFLRESQRCNGVDLTSMTRKAMKDVTLNDGTFIPKGTLVVAAQDPTHHDDTNYPDANVFDGFRFSRMREHEGEGTKHQFVNTSVEYVPFGHGKHACPGRFFAANELKAMLAYIVLNYDLKSAGDGGRPANVYIGTAVLPAMDGQVMFRKRDASAFA</sequence>
<evidence type="ECO:0000313" key="9">
    <source>
        <dbReference type="EMBL" id="TFK88881.1"/>
    </source>
</evidence>
<proteinExistence type="inferred from homology"/>
<dbReference type="InParanoid" id="A0A5C3PHW0"/>
<dbReference type="STRING" id="1314778.A0A5C3PHW0"/>
<dbReference type="GO" id="GO:0005506">
    <property type="term" value="F:iron ion binding"/>
    <property type="evidence" value="ECO:0007669"/>
    <property type="project" value="InterPro"/>
</dbReference>
<evidence type="ECO:0000256" key="5">
    <source>
        <dbReference type="ARBA" id="ARBA00023004"/>
    </source>
</evidence>
<accession>A0A5C3PHW0</accession>
<keyword evidence="4 7" id="KW-0560">Oxidoreductase</keyword>
<keyword evidence="8" id="KW-1133">Transmembrane helix</keyword>
<evidence type="ECO:0000256" key="7">
    <source>
        <dbReference type="RuleBase" id="RU000461"/>
    </source>
</evidence>
<feature type="binding site" description="axial binding residue" evidence="6">
    <location>
        <position position="443"/>
    </location>
    <ligand>
        <name>heme</name>
        <dbReference type="ChEBI" id="CHEBI:30413"/>
    </ligand>
    <ligandPart>
        <name>Fe</name>
        <dbReference type="ChEBI" id="CHEBI:18248"/>
    </ligandPart>
</feature>
<dbReference type="Proteomes" id="UP000308197">
    <property type="component" value="Unassembled WGS sequence"/>
</dbReference>
<dbReference type="PANTHER" id="PTHR46206">
    <property type="entry name" value="CYTOCHROME P450"/>
    <property type="match status" value="1"/>
</dbReference>
<reference evidence="9 10" key="1">
    <citation type="journal article" date="2019" name="Nat. Ecol. Evol.">
        <title>Megaphylogeny resolves global patterns of mushroom evolution.</title>
        <authorList>
            <person name="Varga T."/>
            <person name="Krizsan K."/>
            <person name="Foldi C."/>
            <person name="Dima B."/>
            <person name="Sanchez-Garcia M."/>
            <person name="Sanchez-Ramirez S."/>
            <person name="Szollosi G.J."/>
            <person name="Szarkandi J.G."/>
            <person name="Papp V."/>
            <person name="Albert L."/>
            <person name="Andreopoulos W."/>
            <person name="Angelini C."/>
            <person name="Antonin V."/>
            <person name="Barry K.W."/>
            <person name="Bougher N.L."/>
            <person name="Buchanan P."/>
            <person name="Buyck B."/>
            <person name="Bense V."/>
            <person name="Catcheside P."/>
            <person name="Chovatia M."/>
            <person name="Cooper J."/>
            <person name="Damon W."/>
            <person name="Desjardin D."/>
            <person name="Finy P."/>
            <person name="Geml J."/>
            <person name="Haridas S."/>
            <person name="Hughes K."/>
            <person name="Justo A."/>
            <person name="Karasinski D."/>
            <person name="Kautmanova I."/>
            <person name="Kiss B."/>
            <person name="Kocsube S."/>
            <person name="Kotiranta H."/>
            <person name="LaButti K.M."/>
            <person name="Lechner B.E."/>
            <person name="Liimatainen K."/>
            <person name="Lipzen A."/>
            <person name="Lukacs Z."/>
            <person name="Mihaltcheva S."/>
            <person name="Morgado L.N."/>
            <person name="Niskanen T."/>
            <person name="Noordeloos M.E."/>
            <person name="Ohm R.A."/>
            <person name="Ortiz-Santana B."/>
            <person name="Ovrebo C."/>
            <person name="Racz N."/>
            <person name="Riley R."/>
            <person name="Savchenko A."/>
            <person name="Shiryaev A."/>
            <person name="Soop K."/>
            <person name="Spirin V."/>
            <person name="Szebenyi C."/>
            <person name="Tomsovsky M."/>
            <person name="Tulloss R.E."/>
            <person name="Uehling J."/>
            <person name="Grigoriev I.V."/>
            <person name="Vagvolgyi C."/>
            <person name="Papp T."/>
            <person name="Martin F.M."/>
            <person name="Miettinen O."/>
            <person name="Hibbett D.S."/>
            <person name="Nagy L.G."/>
        </authorList>
    </citation>
    <scope>NUCLEOTIDE SEQUENCE [LARGE SCALE GENOMIC DNA]</scope>
    <source>
        <strain evidence="9 10">HHB13444</strain>
    </source>
</reference>
<keyword evidence="10" id="KW-1185">Reference proteome</keyword>
<name>A0A5C3PHW0_9APHY</name>
<dbReference type="PROSITE" id="PS00086">
    <property type="entry name" value="CYTOCHROME_P450"/>
    <property type="match status" value="1"/>
</dbReference>
<dbReference type="GO" id="GO:0004497">
    <property type="term" value="F:monooxygenase activity"/>
    <property type="evidence" value="ECO:0007669"/>
    <property type="project" value="UniProtKB-KW"/>
</dbReference>
<evidence type="ECO:0000256" key="8">
    <source>
        <dbReference type="SAM" id="Phobius"/>
    </source>
</evidence>
<dbReference type="InterPro" id="IPR017972">
    <property type="entry name" value="Cyt_P450_CS"/>
</dbReference>
<keyword evidence="3 6" id="KW-0479">Metal-binding</keyword>
<dbReference type="PRINTS" id="PR00465">
    <property type="entry name" value="EP450IV"/>
</dbReference>
<keyword evidence="8" id="KW-0472">Membrane</keyword>
<keyword evidence="6 7" id="KW-0349">Heme</keyword>
<gene>
    <name evidence="9" type="ORF">K466DRAFT_585120</name>
</gene>
<dbReference type="InterPro" id="IPR002403">
    <property type="entry name" value="Cyt_P450_E_grp-IV"/>
</dbReference>
<keyword evidence="7" id="KW-0503">Monooxygenase</keyword>
<dbReference type="CDD" id="cd11041">
    <property type="entry name" value="CYP503A1-like"/>
    <property type="match status" value="1"/>
</dbReference>
<evidence type="ECO:0000256" key="6">
    <source>
        <dbReference type="PIRSR" id="PIRSR602403-1"/>
    </source>
</evidence>
<evidence type="ECO:0000256" key="4">
    <source>
        <dbReference type="ARBA" id="ARBA00023002"/>
    </source>
</evidence>
<keyword evidence="8" id="KW-0812">Transmembrane</keyword>
<dbReference type="Gene3D" id="1.10.630.10">
    <property type="entry name" value="Cytochrome P450"/>
    <property type="match status" value="1"/>
</dbReference>
<evidence type="ECO:0000256" key="3">
    <source>
        <dbReference type="ARBA" id="ARBA00022723"/>
    </source>
</evidence>
<evidence type="ECO:0000256" key="2">
    <source>
        <dbReference type="ARBA" id="ARBA00010617"/>
    </source>
</evidence>
<evidence type="ECO:0000313" key="10">
    <source>
        <dbReference type="Proteomes" id="UP000308197"/>
    </source>
</evidence>
<dbReference type="GO" id="GO:0016705">
    <property type="term" value="F:oxidoreductase activity, acting on paired donors, with incorporation or reduction of molecular oxygen"/>
    <property type="evidence" value="ECO:0007669"/>
    <property type="project" value="InterPro"/>
</dbReference>
<organism evidence="9 10">
    <name type="scientific">Polyporus arcularius HHB13444</name>
    <dbReference type="NCBI Taxonomy" id="1314778"/>
    <lineage>
        <taxon>Eukaryota</taxon>
        <taxon>Fungi</taxon>
        <taxon>Dikarya</taxon>
        <taxon>Basidiomycota</taxon>
        <taxon>Agaricomycotina</taxon>
        <taxon>Agaricomycetes</taxon>
        <taxon>Polyporales</taxon>
        <taxon>Polyporaceae</taxon>
        <taxon>Polyporus</taxon>
    </lineage>
</organism>
<dbReference type="InterPro" id="IPR001128">
    <property type="entry name" value="Cyt_P450"/>
</dbReference>
<feature type="transmembrane region" description="Helical" evidence="8">
    <location>
        <begin position="7"/>
        <end position="25"/>
    </location>
</feature>
<protein>
    <submittedName>
        <fullName evidence="9">Cytochrome P450</fullName>
    </submittedName>
</protein>
<dbReference type="EMBL" id="ML211095">
    <property type="protein sequence ID" value="TFK88881.1"/>
    <property type="molecule type" value="Genomic_DNA"/>
</dbReference>
<evidence type="ECO:0000256" key="1">
    <source>
        <dbReference type="ARBA" id="ARBA00001971"/>
    </source>
</evidence>